<name>A0ABV4UF75_9RHOO</name>
<dbReference type="EMBL" id="JBEUWX010000002">
    <property type="protein sequence ID" value="MFA9950305.1"/>
    <property type="molecule type" value="Genomic_DNA"/>
</dbReference>
<dbReference type="InterPro" id="IPR046703">
    <property type="entry name" value="DUF6776"/>
</dbReference>
<keyword evidence="2" id="KW-0472">Membrane</keyword>
<accession>A0ABV4UF75</accession>
<comment type="caution">
    <text evidence="3">The sequence shown here is derived from an EMBL/GenBank/DDBJ whole genome shotgun (WGS) entry which is preliminary data.</text>
</comment>
<feature type="transmembrane region" description="Helical" evidence="2">
    <location>
        <begin position="31"/>
        <end position="52"/>
    </location>
</feature>
<keyword evidence="1" id="KW-0175">Coiled coil</keyword>
<keyword evidence="2" id="KW-0812">Transmembrane</keyword>
<keyword evidence="2" id="KW-1133">Transmembrane helix</keyword>
<dbReference type="Proteomes" id="UP001574673">
    <property type="component" value="Unassembled WGS sequence"/>
</dbReference>
<organism evidence="3 4">
    <name type="scientific">Dentiradicibacter hellwigii</name>
    <dbReference type="NCBI Taxonomy" id="3149053"/>
    <lineage>
        <taxon>Bacteria</taxon>
        <taxon>Pseudomonadati</taxon>
        <taxon>Pseudomonadota</taxon>
        <taxon>Betaproteobacteria</taxon>
        <taxon>Rhodocyclales</taxon>
        <taxon>Rhodocyclaceae</taxon>
        <taxon>Dentiradicibacter</taxon>
    </lineage>
</organism>
<proteinExistence type="predicted"/>
<sequence>MNSRAASKLRRLRQRFGIGAPRVAIRRHIPWYWRVLSGIVLVAAVAFILWGYETFYLRTRLTTAHDQEESLREIQSLRNHVMELDRELTKLRGMTSTEDSRLQIEKTTLQQLSEQVRALGIENAALKQDLAFFEELMPSATLGDKTGFKINRLRVEPGKNNGEFQYRMLVVYNAGRHATPKAMQGRLRLIVKIRQSGKNATISIPTKSEENTERFLFELKSLHRLEGVFAIPQDAILRSVEAQLLQDGAVRAKQSVVF</sequence>
<dbReference type="RefSeq" id="WP_418891370.1">
    <property type="nucleotide sequence ID" value="NZ_JBEUWX010000002.1"/>
</dbReference>
<keyword evidence="4" id="KW-1185">Reference proteome</keyword>
<protein>
    <submittedName>
        <fullName evidence="3">DUF6776 family protein</fullName>
    </submittedName>
</protein>
<reference evidence="4" key="1">
    <citation type="submission" date="2024-06" db="EMBL/GenBank/DDBJ databases">
        <title>Radixoralia hellwigii gen. nov., sp nov., isolated from a root canal in the human oral cavity.</title>
        <authorList>
            <person name="Bartsch S."/>
            <person name="Wittmer A."/>
            <person name="Schulz A.-K."/>
            <person name="Neumann-Schaal M."/>
            <person name="Wolf J."/>
            <person name="Gronow S."/>
            <person name="Tennert C."/>
            <person name="Haecker G."/>
            <person name="Cieplik F."/>
            <person name="Al-Ahmad A."/>
        </authorList>
    </citation>
    <scope>NUCLEOTIDE SEQUENCE [LARGE SCALE GENOMIC DNA]</scope>
    <source>
        <strain evidence="4">Wk13</strain>
    </source>
</reference>
<evidence type="ECO:0000313" key="4">
    <source>
        <dbReference type="Proteomes" id="UP001574673"/>
    </source>
</evidence>
<evidence type="ECO:0000256" key="2">
    <source>
        <dbReference type="SAM" id="Phobius"/>
    </source>
</evidence>
<evidence type="ECO:0000256" key="1">
    <source>
        <dbReference type="SAM" id="Coils"/>
    </source>
</evidence>
<feature type="coiled-coil region" evidence="1">
    <location>
        <begin position="67"/>
        <end position="129"/>
    </location>
</feature>
<evidence type="ECO:0000313" key="3">
    <source>
        <dbReference type="EMBL" id="MFA9950305.1"/>
    </source>
</evidence>
<gene>
    <name evidence="3" type="ORF">ABCS64_08235</name>
</gene>
<dbReference type="Pfam" id="PF20567">
    <property type="entry name" value="DUF6776"/>
    <property type="match status" value="1"/>
</dbReference>